<dbReference type="Gene3D" id="3.40.50.1820">
    <property type="entry name" value="alpha/beta hydrolase"/>
    <property type="match status" value="1"/>
</dbReference>
<gene>
    <name evidence="3" type="ORF">ZIOFF_013745</name>
</gene>
<sequence>MGAVPQQLIGDRRINTNVQMSKDAGHGAVLEEIEGLIKVYKDGYVERLPAVPHVPCTWACEPGVTSEDVALAGSSTDLWARLHMPVHRHQRFPLLVYFHGGGFCVGSPAWRCYHEFLARLTSHAACSVLSINYRLAPEHRLPAALEDGLAALRWVRQQAAGVRFDVGRVFLAGDSAGAAIAYHVAAAVGAEAAAALRPACLKGVILIQPFFGGVERTWSEKNLAQAAERSALSLAASDCYWRMALPPGANQDHPWCNPLAKGAPPLEGLRLPPLLVCVSELDILRDRNLAFCKALRNAGKGVEHKTYAGVGHAFQILHNYHMSQVRTNEMLIHIKAFITNIR</sequence>
<dbReference type="Proteomes" id="UP000734854">
    <property type="component" value="Unassembled WGS sequence"/>
</dbReference>
<protein>
    <recommendedName>
        <fullName evidence="2">Alpha/beta hydrolase fold-3 domain-containing protein</fullName>
    </recommendedName>
</protein>
<keyword evidence="4" id="KW-1185">Reference proteome</keyword>
<dbReference type="PANTHER" id="PTHR23024">
    <property type="entry name" value="ARYLACETAMIDE DEACETYLASE"/>
    <property type="match status" value="1"/>
</dbReference>
<accession>A0A8J5LD24</accession>
<dbReference type="InterPro" id="IPR029058">
    <property type="entry name" value="AB_hydrolase_fold"/>
</dbReference>
<dbReference type="InterPro" id="IPR050466">
    <property type="entry name" value="Carboxylest/Gibb_receptor"/>
</dbReference>
<feature type="active site" evidence="1">
    <location>
        <position position="175"/>
    </location>
</feature>
<dbReference type="PROSITE" id="PS01174">
    <property type="entry name" value="LIPASE_GDXG_SER"/>
    <property type="match status" value="1"/>
</dbReference>
<reference evidence="3 4" key="1">
    <citation type="submission" date="2020-08" db="EMBL/GenBank/DDBJ databases">
        <title>Plant Genome Project.</title>
        <authorList>
            <person name="Zhang R.-G."/>
        </authorList>
    </citation>
    <scope>NUCLEOTIDE SEQUENCE [LARGE SCALE GENOMIC DNA]</scope>
    <source>
        <tissue evidence="3">Rhizome</tissue>
    </source>
</reference>
<dbReference type="GO" id="GO:0016787">
    <property type="term" value="F:hydrolase activity"/>
    <property type="evidence" value="ECO:0007669"/>
    <property type="project" value="InterPro"/>
</dbReference>
<dbReference type="SUPFAM" id="SSF53474">
    <property type="entry name" value="alpha/beta-Hydrolases"/>
    <property type="match status" value="1"/>
</dbReference>
<dbReference type="InterPro" id="IPR033140">
    <property type="entry name" value="Lipase_GDXG_put_SER_AS"/>
</dbReference>
<dbReference type="InterPro" id="IPR013094">
    <property type="entry name" value="AB_hydrolase_3"/>
</dbReference>
<dbReference type="Pfam" id="PF07859">
    <property type="entry name" value="Abhydrolase_3"/>
    <property type="match status" value="1"/>
</dbReference>
<evidence type="ECO:0000313" key="3">
    <source>
        <dbReference type="EMBL" id="KAG6523858.1"/>
    </source>
</evidence>
<dbReference type="PANTHER" id="PTHR23024:SF589">
    <property type="entry name" value="CARBOXYLESTERASE 17-RELATED"/>
    <property type="match status" value="1"/>
</dbReference>
<dbReference type="EMBL" id="JACMSC010000004">
    <property type="protein sequence ID" value="KAG6523858.1"/>
    <property type="molecule type" value="Genomic_DNA"/>
</dbReference>
<name>A0A8J5LD24_ZINOF</name>
<organism evidence="3 4">
    <name type="scientific">Zingiber officinale</name>
    <name type="common">Ginger</name>
    <name type="synonym">Amomum zingiber</name>
    <dbReference type="NCBI Taxonomy" id="94328"/>
    <lineage>
        <taxon>Eukaryota</taxon>
        <taxon>Viridiplantae</taxon>
        <taxon>Streptophyta</taxon>
        <taxon>Embryophyta</taxon>
        <taxon>Tracheophyta</taxon>
        <taxon>Spermatophyta</taxon>
        <taxon>Magnoliopsida</taxon>
        <taxon>Liliopsida</taxon>
        <taxon>Zingiberales</taxon>
        <taxon>Zingiberaceae</taxon>
        <taxon>Zingiber</taxon>
    </lineage>
</organism>
<evidence type="ECO:0000256" key="1">
    <source>
        <dbReference type="PROSITE-ProRule" id="PRU10038"/>
    </source>
</evidence>
<comment type="caution">
    <text evidence="3">The sequence shown here is derived from an EMBL/GenBank/DDBJ whole genome shotgun (WGS) entry which is preliminary data.</text>
</comment>
<evidence type="ECO:0000313" key="4">
    <source>
        <dbReference type="Proteomes" id="UP000734854"/>
    </source>
</evidence>
<evidence type="ECO:0000259" key="2">
    <source>
        <dbReference type="Pfam" id="PF07859"/>
    </source>
</evidence>
<feature type="domain" description="Alpha/beta hydrolase fold-3" evidence="2">
    <location>
        <begin position="95"/>
        <end position="315"/>
    </location>
</feature>
<dbReference type="AlphaFoldDB" id="A0A8J5LD24"/>
<proteinExistence type="predicted"/>